<dbReference type="Proteomes" id="UP000185557">
    <property type="component" value="Unassembled WGS sequence"/>
</dbReference>
<evidence type="ECO:0008006" key="4">
    <source>
        <dbReference type="Google" id="ProtNLM"/>
    </source>
</evidence>
<dbReference type="Pfam" id="PF01906">
    <property type="entry name" value="YbjQ_1"/>
    <property type="match status" value="1"/>
</dbReference>
<gene>
    <name evidence="2" type="ORF">NIES30_21225</name>
</gene>
<comment type="similarity">
    <text evidence="1">Belongs to the UPF0145 family.</text>
</comment>
<evidence type="ECO:0000313" key="2">
    <source>
        <dbReference type="EMBL" id="OKH45009.1"/>
    </source>
</evidence>
<dbReference type="EMBL" id="MRCG01000019">
    <property type="protein sequence ID" value="OKH45009.1"/>
    <property type="molecule type" value="Genomic_DNA"/>
</dbReference>
<dbReference type="Gene3D" id="3.30.110.70">
    <property type="entry name" value="Hypothetical protein apc22750. Chain B"/>
    <property type="match status" value="1"/>
</dbReference>
<proteinExistence type="inferred from homology"/>
<keyword evidence="3" id="KW-1185">Reference proteome</keyword>
<dbReference type="STRING" id="549789.NIES30_21225"/>
<dbReference type="RefSeq" id="WP_073610449.1">
    <property type="nucleotide sequence ID" value="NZ_MRCG01000019.1"/>
</dbReference>
<dbReference type="PANTHER" id="PTHR34068">
    <property type="entry name" value="UPF0145 PROTEIN YBJQ"/>
    <property type="match status" value="1"/>
</dbReference>
<dbReference type="SUPFAM" id="SSF117782">
    <property type="entry name" value="YbjQ-like"/>
    <property type="match status" value="1"/>
</dbReference>
<dbReference type="InterPro" id="IPR035439">
    <property type="entry name" value="UPF0145_dom_sf"/>
</dbReference>
<organism evidence="2 3">
    <name type="scientific">Phormidium tenue NIES-30</name>
    <dbReference type="NCBI Taxonomy" id="549789"/>
    <lineage>
        <taxon>Bacteria</taxon>
        <taxon>Bacillati</taxon>
        <taxon>Cyanobacteriota</taxon>
        <taxon>Cyanophyceae</taxon>
        <taxon>Oscillatoriophycideae</taxon>
        <taxon>Oscillatoriales</taxon>
        <taxon>Oscillatoriaceae</taxon>
        <taxon>Phormidium</taxon>
    </lineage>
</organism>
<evidence type="ECO:0000313" key="3">
    <source>
        <dbReference type="Proteomes" id="UP000185557"/>
    </source>
</evidence>
<protein>
    <recommendedName>
        <fullName evidence="4">YbjQ family protein</fullName>
    </recommendedName>
</protein>
<dbReference type="AlphaFoldDB" id="A0A1U7J0D9"/>
<name>A0A1U7J0D9_9CYAN</name>
<dbReference type="InterPro" id="IPR002765">
    <property type="entry name" value="UPF0145_YbjQ-like"/>
</dbReference>
<sequence length="146" mass="16063">MEELIIFAVLLGIGYFFGTRTEKQHFRQLQQREQAIQGLMLSTAGAKVSLPKAVQAQLFTGSVVISSDFFKTFIAGVFNFFGGRITVYESLLERGRREAILRMEESALAWGADQVVNIRIQTAELSGNNGQGVVALEVIAYGTGVR</sequence>
<comment type="caution">
    <text evidence="2">The sequence shown here is derived from an EMBL/GenBank/DDBJ whole genome shotgun (WGS) entry which is preliminary data.</text>
</comment>
<reference evidence="2 3" key="1">
    <citation type="submission" date="2016-11" db="EMBL/GenBank/DDBJ databases">
        <title>Draft Genome Sequences of Nine Cyanobacterial Strains from Diverse Habitats.</title>
        <authorList>
            <person name="Zhu T."/>
            <person name="Hou S."/>
            <person name="Lu X."/>
            <person name="Hess W.R."/>
        </authorList>
    </citation>
    <scope>NUCLEOTIDE SEQUENCE [LARGE SCALE GENOMIC DNA]</scope>
    <source>
        <strain evidence="2 3">NIES-30</strain>
    </source>
</reference>
<evidence type="ECO:0000256" key="1">
    <source>
        <dbReference type="ARBA" id="ARBA00010751"/>
    </source>
</evidence>
<dbReference type="OrthoDB" id="530049at2"/>
<accession>A0A1U7J0D9</accession>